<name>A0A812IIV2_9DINO</name>
<dbReference type="Proteomes" id="UP000604046">
    <property type="component" value="Unassembled WGS sequence"/>
</dbReference>
<comment type="caution">
    <text evidence="1">The sequence shown here is derived from an EMBL/GenBank/DDBJ whole genome shotgun (WGS) entry which is preliminary data.</text>
</comment>
<dbReference type="EMBL" id="CAJNDS010000276">
    <property type="protein sequence ID" value="CAE7037359.1"/>
    <property type="molecule type" value="Genomic_DNA"/>
</dbReference>
<evidence type="ECO:0000313" key="1">
    <source>
        <dbReference type="EMBL" id="CAE7037359.1"/>
    </source>
</evidence>
<dbReference type="AlphaFoldDB" id="A0A812IIV2"/>
<reference evidence="1" key="1">
    <citation type="submission" date="2021-02" db="EMBL/GenBank/DDBJ databases">
        <authorList>
            <person name="Dougan E. K."/>
            <person name="Rhodes N."/>
            <person name="Thang M."/>
            <person name="Chan C."/>
        </authorList>
    </citation>
    <scope>NUCLEOTIDE SEQUENCE</scope>
</reference>
<accession>A0A812IIV2</accession>
<organism evidence="1 2">
    <name type="scientific">Symbiodinium natans</name>
    <dbReference type="NCBI Taxonomy" id="878477"/>
    <lineage>
        <taxon>Eukaryota</taxon>
        <taxon>Sar</taxon>
        <taxon>Alveolata</taxon>
        <taxon>Dinophyceae</taxon>
        <taxon>Suessiales</taxon>
        <taxon>Symbiodiniaceae</taxon>
        <taxon>Symbiodinium</taxon>
    </lineage>
</organism>
<gene>
    <name evidence="1" type="ORF">SNAT2548_LOCUS4480</name>
</gene>
<keyword evidence="2" id="KW-1185">Reference proteome</keyword>
<evidence type="ECO:0000313" key="2">
    <source>
        <dbReference type="Proteomes" id="UP000604046"/>
    </source>
</evidence>
<protein>
    <submittedName>
        <fullName evidence="1">Uncharacterized protein</fullName>
    </submittedName>
</protein>
<sequence>MPEVAQMDISICWSGRVERSHEVEDAADSLHRPLALVGPCPFSRKRSHSLTAFAGVAEVAGTRLQHVCVSLALVRESEQSDRPERACLGRAPHVALWICRAVRWLLAIRPFRSSIRVELVESACPKAILSVLSASALCNHKASARHA</sequence>
<proteinExistence type="predicted"/>